<dbReference type="Proteomes" id="UP001140076">
    <property type="component" value="Unassembled WGS sequence"/>
</dbReference>
<organism evidence="1 2">
    <name type="scientific">Streptomonospora mangrovi</name>
    <dbReference type="NCBI Taxonomy" id="2883123"/>
    <lineage>
        <taxon>Bacteria</taxon>
        <taxon>Bacillati</taxon>
        <taxon>Actinomycetota</taxon>
        <taxon>Actinomycetes</taxon>
        <taxon>Streptosporangiales</taxon>
        <taxon>Nocardiopsidaceae</taxon>
        <taxon>Streptomonospora</taxon>
    </lineage>
</organism>
<comment type="caution">
    <text evidence="1">The sequence shown here is derived from an EMBL/GenBank/DDBJ whole genome shotgun (WGS) entry which is preliminary data.</text>
</comment>
<dbReference type="RefSeq" id="WP_270074300.1">
    <property type="nucleotide sequence ID" value="NZ_JAJAQC010000048.1"/>
</dbReference>
<proteinExistence type="predicted"/>
<keyword evidence="2" id="KW-1185">Reference proteome</keyword>
<dbReference type="EMBL" id="JAJAQC010000048">
    <property type="protein sequence ID" value="MDA0567048.1"/>
    <property type="molecule type" value="Genomic_DNA"/>
</dbReference>
<evidence type="ECO:0000313" key="2">
    <source>
        <dbReference type="Proteomes" id="UP001140076"/>
    </source>
</evidence>
<sequence>MGQGHGQGQGRRHAESLLIFLDARGLEVSDTVRERITTCHDPDQLITWVRRAATVDSAEDLFA</sequence>
<dbReference type="AlphaFoldDB" id="A0A9X3NRH2"/>
<reference evidence="1" key="1">
    <citation type="submission" date="2021-10" db="EMBL/GenBank/DDBJ databases">
        <title>Streptomonospora sp. nov., isolated from mangrove soil.</title>
        <authorList>
            <person name="Chen X."/>
            <person name="Ge X."/>
            <person name="Liu W."/>
        </authorList>
    </citation>
    <scope>NUCLEOTIDE SEQUENCE</scope>
    <source>
        <strain evidence="1">S1-112</strain>
    </source>
</reference>
<evidence type="ECO:0000313" key="1">
    <source>
        <dbReference type="EMBL" id="MDA0567048.1"/>
    </source>
</evidence>
<accession>A0A9X3NRH2</accession>
<name>A0A9X3NRH2_9ACTN</name>
<gene>
    <name evidence="1" type="ORF">LG943_22410</name>
</gene>
<protein>
    <submittedName>
        <fullName evidence="1">Uncharacterized protein</fullName>
    </submittedName>
</protein>